<keyword evidence="2 4" id="KW-0378">Hydrolase</keyword>
<feature type="active site" description="Nucleophile" evidence="4">
    <location>
        <position position="387"/>
    </location>
</feature>
<keyword evidence="7" id="KW-1185">Reference proteome</keyword>
<evidence type="ECO:0000313" key="7">
    <source>
        <dbReference type="Proteomes" id="UP001499974"/>
    </source>
</evidence>
<evidence type="ECO:0000256" key="3">
    <source>
        <dbReference type="ARBA" id="ARBA00023295"/>
    </source>
</evidence>
<dbReference type="InterPro" id="IPR022790">
    <property type="entry name" value="GH26_dom"/>
</dbReference>
<reference evidence="7" key="1">
    <citation type="journal article" date="2019" name="Int. J. Syst. Evol. Microbiol.">
        <title>The Global Catalogue of Microorganisms (GCM) 10K type strain sequencing project: providing services to taxonomists for standard genome sequencing and annotation.</title>
        <authorList>
            <consortium name="The Broad Institute Genomics Platform"/>
            <consortium name="The Broad Institute Genome Sequencing Center for Infectious Disease"/>
            <person name="Wu L."/>
            <person name="Ma J."/>
        </authorList>
    </citation>
    <scope>NUCLEOTIDE SEQUENCE [LARGE SCALE GENOMIC DNA]</scope>
    <source>
        <strain evidence="7">JCM 18531</strain>
    </source>
</reference>
<evidence type="ECO:0000256" key="2">
    <source>
        <dbReference type="ARBA" id="ARBA00022801"/>
    </source>
</evidence>
<comment type="caution">
    <text evidence="6">The sequence shown here is derived from an EMBL/GenBank/DDBJ whole genome shotgun (WGS) entry which is preliminary data.</text>
</comment>
<keyword evidence="3 4" id="KW-0326">Glycosidase</keyword>
<dbReference type="RefSeq" id="WP_345523748.1">
    <property type="nucleotide sequence ID" value="NZ_BAABKM010000004.1"/>
</dbReference>
<comment type="similarity">
    <text evidence="1 4">Belongs to the glycosyl hydrolase 26 family.</text>
</comment>
<evidence type="ECO:0000313" key="6">
    <source>
        <dbReference type="EMBL" id="GAA4718457.1"/>
    </source>
</evidence>
<dbReference type="SUPFAM" id="SSF51445">
    <property type="entry name" value="(Trans)glycosidases"/>
    <property type="match status" value="1"/>
</dbReference>
<dbReference type="InterPro" id="IPR000805">
    <property type="entry name" value="Glyco_hydro_26"/>
</dbReference>
<dbReference type="Gene3D" id="3.20.20.80">
    <property type="entry name" value="Glycosidases"/>
    <property type="match status" value="1"/>
</dbReference>
<sequence>MQRWGAVRLALIGLLAGGSIVSGATLVAARPHHPAQATLAVRIGPTTVPVGEPATLTSRLRPAKKGVRLVVQRRVSGHWVTQARPTTDAQGRASYRVRTSAAGVQKLRVLRTSSHRTLRATSRVVTLKVTATSACIPRTPLVDPAADRAARCLAARLDRWQSAGAMGIGQQLNVSNAQYAAPLDKLGRRSVGVVGLDLKELVDSEGYAFPVRPLDYLSGLAQQGAVLSVSWHPDNPGTAARYDDRSWTDLESLVAPSDSAAKTRFWADFDAGMQLFSELQDDGVAVVFRPLHEANGDWFWWGRPHATTYRQLWTAMQDRAAGLGVHNVLWAYSFNADTGTNTSAPVGLLPTMVDLAGMDSYSRVGDALSTAGYAAVAAKVSRMAFTEVGPYQTSDATWDPAVVTRAARGLTHPPLWSMFWVDDGTGIKQLSSLKRAPAWMDSCKGGFCTVGP</sequence>
<accession>A0ABP8Y024</accession>
<dbReference type="Proteomes" id="UP001499974">
    <property type="component" value="Unassembled WGS sequence"/>
</dbReference>
<feature type="active site" description="Proton donor" evidence="4">
    <location>
        <position position="293"/>
    </location>
</feature>
<dbReference type="PRINTS" id="PR00739">
    <property type="entry name" value="GLHYDRLASE26"/>
</dbReference>
<dbReference type="PANTHER" id="PTHR40079">
    <property type="entry name" value="MANNAN ENDO-1,4-BETA-MANNOSIDASE E-RELATED"/>
    <property type="match status" value="1"/>
</dbReference>
<evidence type="ECO:0000259" key="5">
    <source>
        <dbReference type="PROSITE" id="PS51764"/>
    </source>
</evidence>
<dbReference type="PROSITE" id="PS51764">
    <property type="entry name" value="GH26"/>
    <property type="match status" value="1"/>
</dbReference>
<evidence type="ECO:0000256" key="4">
    <source>
        <dbReference type="PROSITE-ProRule" id="PRU01100"/>
    </source>
</evidence>
<name>A0ABP8Y024_9ACTN</name>
<feature type="domain" description="GH26" evidence="5">
    <location>
        <begin position="148"/>
        <end position="440"/>
    </location>
</feature>
<dbReference type="Pfam" id="PF02156">
    <property type="entry name" value="Glyco_hydro_26"/>
    <property type="match status" value="1"/>
</dbReference>
<protein>
    <recommendedName>
        <fullName evidence="5">GH26 domain-containing protein</fullName>
    </recommendedName>
</protein>
<organism evidence="6 7">
    <name type="scientific">Nocardioides conyzicola</name>
    <dbReference type="NCBI Taxonomy" id="1651781"/>
    <lineage>
        <taxon>Bacteria</taxon>
        <taxon>Bacillati</taxon>
        <taxon>Actinomycetota</taxon>
        <taxon>Actinomycetes</taxon>
        <taxon>Propionibacteriales</taxon>
        <taxon>Nocardioidaceae</taxon>
        <taxon>Nocardioides</taxon>
    </lineage>
</organism>
<dbReference type="PANTHER" id="PTHR40079:SF4">
    <property type="entry name" value="GH26 DOMAIN-CONTAINING PROTEIN-RELATED"/>
    <property type="match status" value="1"/>
</dbReference>
<dbReference type="EMBL" id="BAABKM010000004">
    <property type="protein sequence ID" value="GAA4718457.1"/>
    <property type="molecule type" value="Genomic_DNA"/>
</dbReference>
<gene>
    <name evidence="6" type="ORF">GCM10023349_43060</name>
</gene>
<proteinExistence type="inferred from homology"/>
<evidence type="ECO:0000256" key="1">
    <source>
        <dbReference type="ARBA" id="ARBA00007754"/>
    </source>
</evidence>
<dbReference type="InterPro" id="IPR017853">
    <property type="entry name" value="GH"/>
</dbReference>